<proteinExistence type="predicted"/>
<evidence type="ECO:0000313" key="3">
    <source>
        <dbReference type="Proteomes" id="UP000678499"/>
    </source>
</evidence>
<feature type="domain" description="F-box" evidence="1">
    <location>
        <begin position="204"/>
        <end position="251"/>
    </location>
</feature>
<dbReference type="EMBL" id="CAJPEX010001854">
    <property type="protein sequence ID" value="CAG0920076.1"/>
    <property type="molecule type" value="Genomic_DNA"/>
</dbReference>
<keyword evidence="3" id="KW-1185">Reference proteome</keyword>
<dbReference type="AlphaFoldDB" id="A0A7R9BTT9"/>
<gene>
    <name evidence="2" type="ORF">NMOB1V02_LOCUS7588</name>
</gene>
<dbReference type="PROSITE" id="PS50181">
    <property type="entry name" value="FBOX"/>
    <property type="match status" value="1"/>
</dbReference>
<organism evidence="2">
    <name type="scientific">Notodromas monacha</name>
    <dbReference type="NCBI Taxonomy" id="399045"/>
    <lineage>
        <taxon>Eukaryota</taxon>
        <taxon>Metazoa</taxon>
        <taxon>Ecdysozoa</taxon>
        <taxon>Arthropoda</taxon>
        <taxon>Crustacea</taxon>
        <taxon>Oligostraca</taxon>
        <taxon>Ostracoda</taxon>
        <taxon>Podocopa</taxon>
        <taxon>Podocopida</taxon>
        <taxon>Cypridocopina</taxon>
        <taxon>Cypridoidea</taxon>
        <taxon>Cyprididae</taxon>
        <taxon>Notodromas</taxon>
    </lineage>
</organism>
<sequence>MKGTERIGQWKRMKLANCFYGIETVTVFDGTRSELFVRFSTMRAFLLKLNFGLRDLSYMELERHAATHRGPRCGTNPSQKAVSCYFERFGNKCVTAEGTQVRLHVHKEENGVKVGAVCRKQSSLEIIFSIFQCPCGDFILSVVGKLKQRFGLLLVVNSDILPLDEKDMRVLRHGDIIRGFFSIIPSFRIMFLLSDSSHVRETQTSLLLSFPWLVLKNIAKFLPPFDMMQDLVPVCRLFYDLMKDGSSWTHVKFYLRDGMPCQPFGHFQDFCKVVYKHVRKLSLMFSFDSELDPLWPRNILRPIFQHYDWSKLEVLEIDTLDTNEEAWSEFLRRSGKKLIHLEMLSVECITLADILLEASKAGHVLFPKCRELRLRLKKLHLNHAILHDMESLISNSVLLRDPHLRRFPDFLGSGVLSSLHTYQLPVKLDAGGWKLAGKMGIFAKLETLSMTGEIFNNMPPANEKIIFFPKHKTVEKSPGGVFKELRSCSKLRGLILKVPDNLPLETLGQLSQPLDSLRFLKPNSTRHGLCYVKSATEVPKILRAVKVFKRLKNLVLFSKTEMGSGKGFSETMQGCLGPVSSLHQVTFVCELGPDLRHQYVRTLQVVVLSSLKSRSKQCSKMRLTEAEHGLVNHVPLESHKVRFSAIFNPRLDRPSSQPRPSVLLLDIGL</sequence>
<reference evidence="2" key="1">
    <citation type="submission" date="2020-11" db="EMBL/GenBank/DDBJ databases">
        <authorList>
            <person name="Tran Van P."/>
        </authorList>
    </citation>
    <scope>NUCLEOTIDE SEQUENCE</scope>
</reference>
<accession>A0A7R9BTT9</accession>
<name>A0A7R9BTT9_9CRUS</name>
<dbReference type="InterPro" id="IPR001810">
    <property type="entry name" value="F-box_dom"/>
</dbReference>
<dbReference type="SUPFAM" id="SSF81383">
    <property type="entry name" value="F-box domain"/>
    <property type="match status" value="1"/>
</dbReference>
<evidence type="ECO:0000259" key="1">
    <source>
        <dbReference type="PROSITE" id="PS50181"/>
    </source>
</evidence>
<dbReference type="EMBL" id="OA883891">
    <property type="protein sequence ID" value="CAD7279924.1"/>
    <property type="molecule type" value="Genomic_DNA"/>
</dbReference>
<protein>
    <recommendedName>
        <fullName evidence="1">F-box domain-containing protein</fullName>
    </recommendedName>
</protein>
<dbReference type="InterPro" id="IPR036047">
    <property type="entry name" value="F-box-like_dom_sf"/>
</dbReference>
<dbReference type="Proteomes" id="UP000678499">
    <property type="component" value="Unassembled WGS sequence"/>
</dbReference>
<evidence type="ECO:0000313" key="2">
    <source>
        <dbReference type="EMBL" id="CAD7279924.1"/>
    </source>
</evidence>